<comment type="caution">
    <text evidence="2">The sequence shown here is derived from an EMBL/GenBank/DDBJ whole genome shotgun (WGS) entry which is preliminary data.</text>
</comment>
<dbReference type="SUPFAM" id="SSF48613">
    <property type="entry name" value="Heme oxygenase-like"/>
    <property type="match status" value="1"/>
</dbReference>
<dbReference type="AlphaFoldDB" id="A0A3A8I8D0"/>
<dbReference type="Pfam" id="PF14518">
    <property type="entry name" value="Haem_oxygenas_2"/>
    <property type="match status" value="1"/>
</dbReference>
<keyword evidence="1" id="KW-0560">Oxidoreductase</keyword>
<dbReference type="PANTHER" id="PTHR40279:SF3">
    <property type="entry name" value="4-AMINOBENZOATE SYNTHASE"/>
    <property type="match status" value="1"/>
</dbReference>
<dbReference type="RefSeq" id="WP_120525155.1">
    <property type="nucleotide sequence ID" value="NZ_JABFJV010000139.1"/>
</dbReference>
<dbReference type="Proteomes" id="UP000563426">
    <property type="component" value="Unassembled WGS sequence"/>
</dbReference>
<gene>
    <name evidence="2" type="ORF">HMI49_22630</name>
</gene>
<protein>
    <submittedName>
        <fullName evidence="2">Iron-containing redox enzyme family protein</fullName>
    </submittedName>
</protein>
<evidence type="ECO:0000256" key="1">
    <source>
        <dbReference type="ARBA" id="ARBA00023002"/>
    </source>
</evidence>
<dbReference type="OrthoDB" id="5495236at2"/>
<dbReference type="EMBL" id="JABFJV010000139">
    <property type="protein sequence ID" value="NOK36002.1"/>
    <property type="molecule type" value="Genomic_DNA"/>
</dbReference>
<proteinExistence type="predicted"/>
<accession>A0A3A8I8D0</accession>
<reference evidence="2 3" key="1">
    <citation type="submission" date="2020-05" db="EMBL/GenBank/DDBJ databases">
        <authorList>
            <person name="Whitworth D."/>
        </authorList>
    </citation>
    <scope>NUCLEOTIDE SEQUENCE [LARGE SCALE GENOMIC DNA]</scope>
    <source>
        <strain evidence="2 3">AB043B</strain>
    </source>
</reference>
<keyword evidence="3" id="KW-1185">Reference proteome</keyword>
<evidence type="ECO:0000313" key="2">
    <source>
        <dbReference type="EMBL" id="NOK36002.1"/>
    </source>
</evidence>
<organism evidence="2 3">
    <name type="scientific">Corallococcus exercitus</name>
    <dbReference type="NCBI Taxonomy" id="2316736"/>
    <lineage>
        <taxon>Bacteria</taxon>
        <taxon>Pseudomonadati</taxon>
        <taxon>Myxococcota</taxon>
        <taxon>Myxococcia</taxon>
        <taxon>Myxococcales</taxon>
        <taxon>Cystobacterineae</taxon>
        <taxon>Myxococcaceae</taxon>
        <taxon>Corallococcus</taxon>
    </lineage>
</organism>
<dbReference type="InterPro" id="IPR039068">
    <property type="entry name" value="PqqC-like"/>
</dbReference>
<dbReference type="Gene3D" id="1.20.910.10">
    <property type="entry name" value="Heme oxygenase-like"/>
    <property type="match status" value="1"/>
</dbReference>
<name>A0A3A8I8D0_9BACT</name>
<evidence type="ECO:0000313" key="3">
    <source>
        <dbReference type="Proteomes" id="UP000563426"/>
    </source>
</evidence>
<dbReference type="PANTHER" id="PTHR40279">
    <property type="entry name" value="PQQC-LIKE PROTEIN"/>
    <property type="match status" value="1"/>
</dbReference>
<dbReference type="GO" id="GO:0016491">
    <property type="term" value="F:oxidoreductase activity"/>
    <property type="evidence" value="ECO:0007669"/>
    <property type="project" value="UniProtKB-KW"/>
</dbReference>
<sequence>MMNTDSKFAALEERVTATWSEVLGASPLARAIRTGEFTPELYMIYMLETYHYTAHNARNQALVGLVHNENPVYMKFCFEHAAEEAGHELMALHDLRSLGRTGAALVPPQPLPETETLIAYLYWVSRSGNPVRRLGYSFWAESSYKHINPLVGRVKQQLGLKDSQLTFFVAHSSIDEAHAEEVRTVIERVAKTDEDWEAITETAETSLRLTGRMLDAVHGEFRKLMGGEKSRYVAAREALFGTAG</sequence>
<dbReference type="InterPro" id="IPR016084">
    <property type="entry name" value="Haem_Oase-like_multi-hlx"/>
</dbReference>